<protein>
    <recommendedName>
        <fullName evidence="1">Thoeris protein ThsB TIR-like domain-containing protein</fullName>
    </recommendedName>
</protein>
<evidence type="ECO:0000259" key="1">
    <source>
        <dbReference type="Pfam" id="PF08937"/>
    </source>
</evidence>
<accession>X1LYT9</accession>
<feature type="non-terminal residue" evidence="2">
    <location>
        <position position="1"/>
    </location>
</feature>
<dbReference type="AlphaFoldDB" id="X1LYT9"/>
<sequence length="104" mass="11712">NLLIGQARNPDSPFEVADFSLKETQPEHEWLQRARRAITLSDVLIVLLGTKTHGASGVRKEVKIANELGKTRFQLKPQDTSPESVEDAGRVYNWTWDNLKALLS</sequence>
<organism evidence="2">
    <name type="scientific">marine sediment metagenome</name>
    <dbReference type="NCBI Taxonomy" id="412755"/>
    <lineage>
        <taxon>unclassified sequences</taxon>
        <taxon>metagenomes</taxon>
        <taxon>ecological metagenomes</taxon>
    </lineage>
</organism>
<gene>
    <name evidence="2" type="ORF">S06H3_27861</name>
</gene>
<proteinExistence type="predicted"/>
<reference evidence="2" key="1">
    <citation type="journal article" date="2014" name="Front. Microbiol.">
        <title>High frequency of phylogenetically diverse reductive dehalogenase-homologous genes in deep subseafloor sedimentary metagenomes.</title>
        <authorList>
            <person name="Kawai M."/>
            <person name="Futagami T."/>
            <person name="Toyoda A."/>
            <person name="Takaki Y."/>
            <person name="Nishi S."/>
            <person name="Hori S."/>
            <person name="Arai W."/>
            <person name="Tsubouchi T."/>
            <person name="Morono Y."/>
            <person name="Uchiyama I."/>
            <person name="Ito T."/>
            <person name="Fujiyama A."/>
            <person name="Inagaki F."/>
            <person name="Takami H."/>
        </authorList>
    </citation>
    <scope>NUCLEOTIDE SEQUENCE</scope>
    <source>
        <strain evidence="2">Expedition CK06-06</strain>
    </source>
</reference>
<dbReference type="InterPro" id="IPR015032">
    <property type="entry name" value="ThsB__TIR-like_domain"/>
</dbReference>
<dbReference type="Pfam" id="PF08937">
    <property type="entry name" value="ThsB_TIR"/>
    <property type="match status" value="1"/>
</dbReference>
<dbReference type="EMBL" id="BARV01016200">
    <property type="protein sequence ID" value="GAI24268.1"/>
    <property type="molecule type" value="Genomic_DNA"/>
</dbReference>
<name>X1LYT9_9ZZZZ</name>
<evidence type="ECO:0000313" key="2">
    <source>
        <dbReference type="EMBL" id="GAI24268.1"/>
    </source>
</evidence>
<dbReference type="SUPFAM" id="SSF52206">
    <property type="entry name" value="Hypothetical protein MTH538"/>
    <property type="match status" value="1"/>
</dbReference>
<feature type="domain" description="Thoeris protein ThsB TIR-like" evidence="1">
    <location>
        <begin position="6"/>
        <end position="71"/>
    </location>
</feature>
<comment type="caution">
    <text evidence="2">The sequence shown here is derived from an EMBL/GenBank/DDBJ whole genome shotgun (WGS) entry which is preliminary data.</text>
</comment>
<dbReference type="InterPro" id="IPR036490">
    <property type="entry name" value="ThsB_TIR-like_sf"/>
</dbReference>